<dbReference type="PROSITE" id="PS51186">
    <property type="entry name" value="GNAT"/>
    <property type="match status" value="1"/>
</dbReference>
<keyword evidence="9" id="KW-1185">Reference proteome</keyword>
<dbReference type="AlphaFoldDB" id="A0A914DQD9"/>
<dbReference type="InterPro" id="IPR041667">
    <property type="entry name" value="Cupin_8"/>
</dbReference>
<dbReference type="InterPro" id="IPR000182">
    <property type="entry name" value="GNAT_dom"/>
</dbReference>
<keyword evidence="3" id="KW-0479">Metal-binding</keyword>
<evidence type="ECO:0000313" key="9">
    <source>
        <dbReference type="Proteomes" id="UP000887540"/>
    </source>
</evidence>
<keyword evidence="5" id="KW-0408">Iron</keyword>
<dbReference type="Pfam" id="PF13621">
    <property type="entry name" value="Cupin_8"/>
    <property type="match status" value="1"/>
</dbReference>
<keyword evidence="6" id="KW-0539">Nucleus</keyword>
<feature type="domain" description="JmjC" evidence="7">
    <location>
        <begin position="367"/>
        <end position="528"/>
    </location>
</feature>
<proteinExistence type="predicted"/>
<dbReference type="InterPro" id="IPR003347">
    <property type="entry name" value="JmjC_dom"/>
</dbReference>
<evidence type="ECO:0000259" key="7">
    <source>
        <dbReference type="PROSITE" id="PS51184"/>
    </source>
</evidence>
<evidence type="ECO:0000259" key="8">
    <source>
        <dbReference type="PROSITE" id="PS51186"/>
    </source>
</evidence>
<evidence type="ECO:0000256" key="4">
    <source>
        <dbReference type="ARBA" id="ARBA00023002"/>
    </source>
</evidence>
<keyword evidence="4" id="KW-0560">Oxidoreductase</keyword>
<comment type="cofactor">
    <cofactor evidence="1">
        <name>Fe(2+)</name>
        <dbReference type="ChEBI" id="CHEBI:29033"/>
    </cofactor>
</comment>
<comment type="subcellular location">
    <subcellularLocation>
        <location evidence="2">Nucleus</location>
    </subcellularLocation>
</comment>
<organism evidence="9 10">
    <name type="scientific">Acrobeloides nanus</name>
    <dbReference type="NCBI Taxonomy" id="290746"/>
    <lineage>
        <taxon>Eukaryota</taxon>
        <taxon>Metazoa</taxon>
        <taxon>Ecdysozoa</taxon>
        <taxon>Nematoda</taxon>
        <taxon>Chromadorea</taxon>
        <taxon>Rhabditida</taxon>
        <taxon>Tylenchina</taxon>
        <taxon>Cephalobomorpha</taxon>
        <taxon>Cephaloboidea</taxon>
        <taxon>Cephalobidae</taxon>
        <taxon>Acrobeloides</taxon>
    </lineage>
</organism>
<evidence type="ECO:0000256" key="6">
    <source>
        <dbReference type="ARBA" id="ARBA00023242"/>
    </source>
</evidence>
<protein>
    <submittedName>
        <fullName evidence="10">Lysine-specific demethylase 8</fullName>
    </submittedName>
</protein>
<dbReference type="GO" id="GO:0005634">
    <property type="term" value="C:nucleus"/>
    <property type="evidence" value="ECO:0007669"/>
    <property type="project" value="UniProtKB-SubCell"/>
</dbReference>
<dbReference type="WBParaSite" id="ACRNAN_scaffold3401.g21521.t1">
    <property type="protein sequence ID" value="ACRNAN_scaffold3401.g21521.t1"/>
    <property type="gene ID" value="ACRNAN_scaffold3401.g21521"/>
</dbReference>
<evidence type="ECO:0000256" key="2">
    <source>
        <dbReference type="ARBA" id="ARBA00004123"/>
    </source>
</evidence>
<evidence type="ECO:0000256" key="3">
    <source>
        <dbReference type="ARBA" id="ARBA00022723"/>
    </source>
</evidence>
<dbReference type="Pfam" id="PF13508">
    <property type="entry name" value="Acetyltransf_7"/>
    <property type="match status" value="1"/>
</dbReference>
<dbReference type="PROSITE" id="PS51184">
    <property type="entry name" value="JMJC"/>
    <property type="match status" value="1"/>
</dbReference>
<feature type="domain" description="N-acetyltransferase" evidence="8">
    <location>
        <begin position="1"/>
        <end position="91"/>
    </location>
</feature>
<dbReference type="GO" id="GO:0046872">
    <property type="term" value="F:metal ion binding"/>
    <property type="evidence" value="ECO:0007669"/>
    <property type="project" value="UniProtKB-KW"/>
</dbReference>
<evidence type="ECO:0000313" key="10">
    <source>
        <dbReference type="WBParaSite" id="ACRNAN_scaffold3401.g21521.t1"/>
    </source>
</evidence>
<dbReference type="PANTHER" id="PTHR12461">
    <property type="entry name" value="HYPOXIA-INDUCIBLE FACTOR 1 ALPHA INHIBITOR-RELATED"/>
    <property type="match status" value="1"/>
</dbReference>
<dbReference type="Gene3D" id="3.40.630.30">
    <property type="match status" value="1"/>
</dbReference>
<dbReference type="PANTHER" id="PTHR12461:SF106">
    <property type="entry name" value="BIFUNCTIONAL PEPTIDASE AND ARGINYL-HYDROXYLASE JMJD5"/>
    <property type="match status" value="1"/>
</dbReference>
<dbReference type="InterPro" id="IPR016181">
    <property type="entry name" value="Acyl_CoA_acyltransferase"/>
</dbReference>
<evidence type="ECO:0000256" key="5">
    <source>
        <dbReference type="ARBA" id="ARBA00023004"/>
    </source>
</evidence>
<dbReference type="GO" id="GO:0051864">
    <property type="term" value="F:histone H3K36 demethylase activity"/>
    <property type="evidence" value="ECO:0007669"/>
    <property type="project" value="TreeGrafter"/>
</dbReference>
<reference evidence="10" key="1">
    <citation type="submission" date="2022-11" db="UniProtKB">
        <authorList>
            <consortium name="WormBaseParasite"/>
        </authorList>
    </citation>
    <scope>IDENTIFICATION</scope>
</reference>
<dbReference type="SUPFAM" id="SSF51197">
    <property type="entry name" value="Clavaminate synthase-like"/>
    <property type="match status" value="1"/>
</dbReference>
<dbReference type="GO" id="GO:0016747">
    <property type="term" value="F:acyltransferase activity, transferring groups other than amino-acyl groups"/>
    <property type="evidence" value="ECO:0007669"/>
    <property type="project" value="InterPro"/>
</dbReference>
<dbReference type="Proteomes" id="UP000887540">
    <property type="component" value="Unplaced"/>
</dbReference>
<dbReference type="SUPFAM" id="SSF55729">
    <property type="entry name" value="Acyl-CoA N-acyltransferases (Nat)"/>
    <property type="match status" value="1"/>
</dbReference>
<name>A0A914DQD9_9BILA</name>
<dbReference type="Gene3D" id="2.60.120.650">
    <property type="entry name" value="Cupin"/>
    <property type="match status" value="1"/>
</dbReference>
<evidence type="ECO:0000256" key="1">
    <source>
        <dbReference type="ARBA" id="ARBA00001954"/>
    </source>
</evidence>
<sequence>MGLCQIRCDAKLLVVVKIFVHKKWRNRGIARRLLRKAIFQSRLTWPNHLVVVNDVPISGMGFFQRFGFIDMANSQFLVLPVKETIKEILTEDFSEAELFKKYPETPIILMEWLNEMEKRRSIPFLFLIQHHTLISRYFEGSPLLSGLVSCAVEIEGGKMNLTTSKRLDYFNSLSDSILNTGHYAEIEDKWRLFYAYVSACLASLHYVNGNFKDALKECDYGLLKGNDLEDDSLARFATYLCREKLPILSILSDSAPTKEFPCPTPLSTSMKIPVLQLPSSETFYNDFYSKLKPLIIRNLVDQWPAFSKWSFDYLVELCGHRIVPVEIGSKYTDEDWRQTLMTFYEYVTTYIFRPKAGMKNKNPSEPGYLAQHRLLDQIPELCEDIIIPDYCAFGSDLNNDENSTFNVFIGPSGSISPLHTDPRHNFFCQIRGRKFVRLINPKYKEKLYLFEDMLRRNSSQINVEDPDLNEFPLFADVPCEDFVVEEGDCLFIPKGYFHHVRALTESISLSIWFGEAGGTPLDDGHTIG</sequence>
<dbReference type="CDD" id="cd04301">
    <property type="entry name" value="NAT_SF"/>
    <property type="match status" value="1"/>
</dbReference>
<dbReference type="SMART" id="SM00558">
    <property type="entry name" value="JmjC"/>
    <property type="match status" value="1"/>
</dbReference>
<accession>A0A914DQD9</accession>